<feature type="compositionally biased region" description="Pro residues" evidence="1">
    <location>
        <begin position="98"/>
        <end position="113"/>
    </location>
</feature>
<evidence type="ECO:0000256" key="1">
    <source>
        <dbReference type="SAM" id="MobiDB-lite"/>
    </source>
</evidence>
<dbReference type="AlphaFoldDB" id="A0A395HLP8"/>
<reference evidence="2 3" key="1">
    <citation type="submission" date="2018-02" db="EMBL/GenBank/DDBJ databases">
        <title>The genomes of Aspergillus section Nigri reveals drivers in fungal speciation.</title>
        <authorList>
            <consortium name="DOE Joint Genome Institute"/>
            <person name="Vesth T.C."/>
            <person name="Nybo J."/>
            <person name="Theobald S."/>
            <person name="Brandl J."/>
            <person name="Frisvad J.C."/>
            <person name="Nielsen K.F."/>
            <person name="Lyhne E.K."/>
            <person name="Kogle M.E."/>
            <person name="Kuo A."/>
            <person name="Riley R."/>
            <person name="Clum A."/>
            <person name="Nolan M."/>
            <person name="Lipzen A."/>
            <person name="Salamov A."/>
            <person name="Henrissat B."/>
            <person name="Wiebenga A."/>
            <person name="De vries R.P."/>
            <person name="Grigoriev I.V."/>
            <person name="Mortensen U.H."/>
            <person name="Andersen M.R."/>
            <person name="Baker S.E."/>
        </authorList>
    </citation>
    <scope>NUCLEOTIDE SEQUENCE [LARGE SCALE GENOMIC DNA]</scope>
    <source>
        <strain evidence="2 3">CBS 101889</strain>
    </source>
</reference>
<gene>
    <name evidence="2" type="ORF">BO97DRAFT_408218</name>
</gene>
<evidence type="ECO:0000313" key="2">
    <source>
        <dbReference type="EMBL" id="RAL08690.1"/>
    </source>
</evidence>
<dbReference type="InterPro" id="IPR012479">
    <property type="entry name" value="SAP30BP"/>
</dbReference>
<dbReference type="OrthoDB" id="1714508at2759"/>
<dbReference type="GeneID" id="37200094"/>
<evidence type="ECO:0008006" key="4">
    <source>
        <dbReference type="Google" id="ProtNLM"/>
    </source>
</evidence>
<sequence length="221" mass="23955">MLGLAAYESSSEDDAGSNPISTVSQRERKEHLFPQASQANAHSELERETTSDHGSTPVSCRPIFGPPHVNLHDAQRAPSNHYMTLSASRTIIHDLTLPPVPNLDIPPSPPGSPDPSTDAKFTHFLSLKKQGVHFNEKLSSSASLRNPSLLKAMMNHAGIDDGAQYHTSLSPALWNASDLPSWGFKEEIFKAQRELQKAVDEGKPVRPRGSVSFVAATSSIS</sequence>
<feature type="region of interest" description="Disordered" evidence="1">
    <location>
        <begin position="1"/>
        <end position="74"/>
    </location>
</feature>
<evidence type="ECO:0000313" key="3">
    <source>
        <dbReference type="Proteomes" id="UP000248961"/>
    </source>
</evidence>
<protein>
    <recommendedName>
        <fullName evidence="4">HCNGP-domain-containing protein</fullName>
    </recommendedName>
</protein>
<dbReference type="RefSeq" id="XP_025547844.1">
    <property type="nucleotide sequence ID" value="XM_025695805.1"/>
</dbReference>
<dbReference type="GO" id="GO:0006355">
    <property type="term" value="P:regulation of DNA-templated transcription"/>
    <property type="evidence" value="ECO:0007669"/>
    <property type="project" value="InterPro"/>
</dbReference>
<dbReference type="EMBL" id="KZ824311">
    <property type="protein sequence ID" value="RAL08690.1"/>
    <property type="molecule type" value="Genomic_DNA"/>
</dbReference>
<dbReference type="PANTHER" id="PTHR13464:SF0">
    <property type="entry name" value="SAP30-BINDING PROTEIN"/>
    <property type="match status" value="1"/>
</dbReference>
<dbReference type="VEuPathDB" id="FungiDB:BO97DRAFT_408218"/>
<dbReference type="STRING" id="1450537.A0A395HLP8"/>
<dbReference type="PANTHER" id="PTHR13464">
    <property type="entry name" value="TRANSCRIPTIONAL REGULATOR PROTEIN HCNGP"/>
    <property type="match status" value="1"/>
</dbReference>
<feature type="region of interest" description="Disordered" evidence="1">
    <location>
        <begin position="98"/>
        <end position="117"/>
    </location>
</feature>
<name>A0A395HLP8_ASPHC</name>
<accession>A0A395HLP8</accession>
<dbReference type="Proteomes" id="UP000248961">
    <property type="component" value="Unassembled WGS sequence"/>
</dbReference>
<dbReference type="GO" id="GO:0005634">
    <property type="term" value="C:nucleus"/>
    <property type="evidence" value="ECO:0007669"/>
    <property type="project" value="TreeGrafter"/>
</dbReference>
<organism evidence="2 3">
    <name type="scientific">Aspergillus homomorphus (strain CBS 101889)</name>
    <dbReference type="NCBI Taxonomy" id="1450537"/>
    <lineage>
        <taxon>Eukaryota</taxon>
        <taxon>Fungi</taxon>
        <taxon>Dikarya</taxon>
        <taxon>Ascomycota</taxon>
        <taxon>Pezizomycotina</taxon>
        <taxon>Eurotiomycetes</taxon>
        <taxon>Eurotiomycetidae</taxon>
        <taxon>Eurotiales</taxon>
        <taxon>Aspergillaceae</taxon>
        <taxon>Aspergillus</taxon>
        <taxon>Aspergillus subgen. Circumdati</taxon>
    </lineage>
</organism>
<dbReference type="Pfam" id="PF07818">
    <property type="entry name" value="HCNGP"/>
    <property type="match status" value="1"/>
</dbReference>
<proteinExistence type="predicted"/>
<keyword evidence="3" id="KW-1185">Reference proteome</keyword>